<evidence type="ECO:0000256" key="1">
    <source>
        <dbReference type="SAM" id="MobiDB-lite"/>
    </source>
</evidence>
<reference evidence="2" key="1">
    <citation type="submission" date="2015-04" db="UniProtKB">
        <authorList>
            <consortium name="EnsemblPlants"/>
        </authorList>
    </citation>
    <scope>IDENTIFICATION</scope>
</reference>
<evidence type="ECO:0000313" key="2">
    <source>
        <dbReference type="EnsemblPlants" id="OPUNC12G06920.1"/>
    </source>
</evidence>
<protein>
    <submittedName>
        <fullName evidence="2">Uncharacterized protein</fullName>
    </submittedName>
</protein>
<reference evidence="2" key="2">
    <citation type="submission" date="2018-05" db="EMBL/GenBank/DDBJ databases">
        <title>OpunRS2 (Oryza punctata Reference Sequence Version 2).</title>
        <authorList>
            <person name="Zhang J."/>
            <person name="Kudrna D."/>
            <person name="Lee S."/>
            <person name="Talag J."/>
            <person name="Welchert J."/>
            <person name="Wing R.A."/>
        </authorList>
    </citation>
    <scope>NUCLEOTIDE SEQUENCE [LARGE SCALE GENOMIC DNA]</scope>
</reference>
<dbReference type="HOGENOM" id="CLU_1613484_0_0_1"/>
<organism evidence="2">
    <name type="scientific">Oryza punctata</name>
    <name type="common">Red rice</name>
    <dbReference type="NCBI Taxonomy" id="4537"/>
    <lineage>
        <taxon>Eukaryota</taxon>
        <taxon>Viridiplantae</taxon>
        <taxon>Streptophyta</taxon>
        <taxon>Embryophyta</taxon>
        <taxon>Tracheophyta</taxon>
        <taxon>Spermatophyta</taxon>
        <taxon>Magnoliopsida</taxon>
        <taxon>Liliopsida</taxon>
        <taxon>Poales</taxon>
        <taxon>Poaceae</taxon>
        <taxon>BOP clade</taxon>
        <taxon>Oryzoideae</taxon>
        <taxon>Oryzeae</taxon>
        <taxon>Oryzinae</taxon>
        <taxon>Oryza</taxon>
    </lineage>
</organism>
<proteinExistence type="predicted"/>
<keyword evidence="3" id="KW-1185">Reference proteome</keyword>
<dbReference type="EnsemblPlants" id="OPUNC12G06920.1">
    <property type="protein sequence ID" value="OPUNC12G06920.1"/>
    <property type="gene ID" value="OPUNC12G06920"/>
</dbReference>
<dbReference type="Gramene" id="OPUNC12G06920.1">
    <property type="protein sequence ID" value="OPUNC12G06920.1"/>
    <property type="gene ID" value="OPUNC12G06920"/>
</dbReference>
<accession>A0A0E0ML27</accession>
<feature type="compositionally biased region" description="Basic and acidic residues" evidence="1">
    <location>
        <begin position="90"/>
        <end position="99"/>
    </location>
</feature>
<name>A0A0E0ML27_ORYPU</name>
<dbReference type="OMA" id="CLLCEPL"/>
<evidence type="ECO:0000313" key="3">
    <source>
        <dbReference type="Proteomes" id="UP000026962"/>
    </source>
</evidence>
<feature type="region of interest" description="Disordered" evidence="1">
    <location>
        <begin position="79"/>
        <end position="103"/>
    </location>
</feature>
<dbReference type="AlphaFoldDB" id="A0A0E0ML27"/>
<sequence length="165" mass="17632">MAMVVVVVMVVVIVIMVVVVVAEGVELKICLLCEPLREKPPLDLAALAEMESPIHILDLGAARRRRWVACKDAGDGVDDGEGRLGGGDGGGDRGIRSSGDDDDVHGCWGATATSGNEELDWGWEGGGGRLEGAEQEKIDIIPSSKRGFAIISSYNWDSPKYHFQL</sequence>
<dbReference type="Proteomes" id="UP000026962">
    <property type="component" value="Chromosome 12"/>
</dbReference>